<evidence type="ECO:0000313" key="2">
    <source>
        <dbReference type="Proteomes" id="UP000244162"/>
    </source>
</evidence>
<accession>A0A2T5G2B2</accession>
<organism evidence="1 2">
    <name type="scientific">Sphingomonas oleivorans</name>
    <dbReference type="NCBI Taxonomy" id="1735121"/>
    <lineage>
        <taxon>Bacteria</taxon>
        <taxon>Pseudomonadati</taxon>
        <taxon>Pseudomonadota</taxon>
        <taxon>Alphaproteobacteria</taxon>
        <taxon>Sphingomonadales</taxon>
        <taxon>Sphingomonadaceae</taxon>
        <taxon>Sphingomonas</taxon>
    </lineage>
</organism>
<dbReference type="Pfam" id="PF12318">
    <property type="entry name" value="FAD-SLDH"/>
    <property type="match status" value="1"/>
</dbReference>
<dbReference type="AlphaFoldDB" id="A0A2T5G2B2"/>
<evidence type="ECO:0000313" key="1">
    <source>
        <dbReference type="EMBL" id="PTQ13289.1"/>
    </source>
</evidence>
<name>A0A2T5G2B2_9SPHN</name>
<dbReference type="RefSeq" id="WP_107966521.1">
    <property type="nucleotide sequence ID" value="NZ_NWBU01000004.1"/>
</dbReference>
<dbReference type="EMBL" id="NWBU01000004">
    <property type="protein sequence ID" value="PTQ13289.1"/>
    <property type="molecule type" value="Genomic_DNA"/>
</dbReference>
<reference evidence="1 2" key="1">
    <citation type="submission" date="2017-09" db="EMBL/GenBank/DDBJ databases">
        <title>Sphingomonas panjinensis sp.nov., isolated from oil-contaminated soil.</title>
        <authorList>
            <person name="Wang L."/>
            <person name="Chen L."/>
        </authorList>
    </citation>
    <scope>NUCLEOTIDE SEQUENCE [LARGE SCALE GENOMIC DNA]</scope>
    <source>
        <strain evidence="1 2">FW-11</strain>
    </source>
</reference>
<keyword evidence="2" id="KW-1185">Reference proteome</keyword>
<comment type="caution">
    <text evidence="1">The sequence shown here is derived from an EMBL/GenBank/DDBJ whole genome shotgun (WGS) entry which is preliminary data.</text>
</comment>
<dbReference type="OrthoDB" id="8722893at2"/>
<dbReference type="PROSITE" id="PS51318">
    <property type="entry name" value="TAT"/>
    <property type="match status" value="1"/>
</dbReference>
<dbReference type="Proteomes" id="UP000244162">
    <property type="component" value="Unassembled WGS sequence"/>
</dbReference>
<proteinExistence type="predicted"/>
<sequence>MQGATSPSDVHDEGGAPPGLSRRRLLLNSGISLVGLLASSVALKSAFAADEGASMLPVAKDVLARFMAFSRLATGHDSIADELGGRLYQALVEQDKKFADNLTALTALVQAKGFRDVESLEAALKDNAPLHGALMSVIRAWYSGVVAEGTNATVYAFEAALMYQPARDAVVIPTYAYNGPDYWVAEPPAVDAMPRF</sequence>
<dbReference type="InterPro" id="IPR024651">
    <property type="entry name" value="FAD-SLDH_ssu"/>
</dbReference>
<protein>
    <submittedName>
        <fullName evidence="1">Dehydrogenase</fullName>
    </submittedName>
</protein>
<gene>
    <name evidence="1" type="ORF">CLG96_04035</name>
</gene>
<dbReference type="InterPro" id="IPR006311">
    <property type="entry name" value="TAT_signal"/>
</dbReference>